<evidence type="ECO:0000256" key="1">
    <source>
        <dbReference type="ARBA" id="ARBA00001931"/>
    </source>
</evidence>
<keyword evidence="4" id="KW-0812">Transmembrane</keyword>
<evidence type="ECO:0000313" key="6">
    <source>
        <dbReference type="EMBL" id="SKA94725.1"/>
    </source>
</evidence>
<accession>A0A1T4Y0D7</accession>
<sequence length="478" mass="52450">MYSPHRTIKVSLVLRLFAIFLIACGLWLVGGGIYLVVLGGSWYYLLAGLANLVAGGWMYRGKIQGVWLYLVFFGISLFWAVWETSLDFWAMVPRVAALLGVTCVILLLVPLFRDPQPPMRVRQVSRWGGLALATILVIWLVTMLQPHGLIYNPVPLTLGKISEVTTETGNNWLSYGRTGEGNRYAPFDQITPANVDKLEVIWTARHGDIQKMTNENQNTPTYVKGVLYHCSPTNILTAVNGSSGKILWQYNPQASSPFWNRCRSVAYYDPGTGDACGPRIIMATIDARMLAVRADNGQLCETFGNQGVVDLKQGMGEVQAGFYMATSGAMLAGDKIVLGGWIADNYGEGEPSGVVRAFNAATGELSWAWDLGNPAITTLPPPGETYTRGTPNVWAPMAFDLKLGALYLPLGNATPDYWGGTRRPFDDAYSSSIVALDLATGRELWKYQTVHHDLWDYDIPAQPTLMDLPSANGDIIPG</sequence>
<protein>
    <submittedName>
        <fullName evidence="6">PQQ enzyme repeat-containing protein</fullName>
    </submittedName>
</protein>
<feature type="transmembrane region" description="Helical" evidence="4">
    <location>
        <begin position="42"/>
        <end position="59"/>
    </location>
</feature>
<dbReference type="PANTHER" id="PTHR32303">
    <property type="entry name" value="QUINOPROTEIN ALCOHOL DEHYDROGENASE (CYTOCHROME C)"/>
    <property type="match status" value="1"/>
</dbReference>
<evidence type="ECO:0000256" key="2">
    <source>
        <dbReference type="ARBA" id="ARBA00008156"/>
    </source>
</evidence>
<keyword evidence="3" id="KW-0560">Oxidoreductase</keyword>
<dbReference type="AlphaFoldDB" id="A0A1T4Y0D7"/>
<dbReference type="GO" id="GO:0008876">
    <property type="term" value="F:quinoprotein glucose dehydrogenase activity"/>
    <property type="evidence" value="ECO:0007669"/>
    <property type="project" value="TreeGrafter"/>
</dbReference>
<keyword evidence="4" id="KW-0472">Membrane</keyword>
<reference evidence="7" key="1">
    <citation type="submission" date="2017-02" db="EMBL/GenBank/DDBJ databases">
        <authorList>
            <person name="Varghese N."/>
            <person name="Submissions S."/>
        </authorList>
    </citation>
    <scope>NUCLEOTIDE SEQUENCE [LARGE SCALE GENOMIC DNA]</scope>
    <source>
        <strain evidence="7">ATCC 49788</strain>
    </source>
</reference>
<feature type="transmembrane region" description="Helical" evidence="4">
    <location>
        <begin position="124"/>
        <end position="144"/>
    </location>
</feature>
<keyword evidence="7" id="KW-1185">Reference proteome</keyword>
<comment type="cofactor">
    <cofactor evidence="1">
        <name>pyrroloquinoline quinone</name>
        <dbReference type="ChEBI" id="CHEBI:58442"/>
    </cofactor>
</comment>
<evidence type="ECO:0000256" key="4">
    <source>
        <dbReference type="SAM" id="Phobius"/>
    </source>
</evidence>
<dbReference type="Gene3D" id="2.140.10.10">
    <property type="entry name" value="Quinoprotein alcohol dehydrogenase-like superfamily"/>
    <property type="match status" value="1"/>
</dbReference>
<evidence type="ECO:0000256" key="3">
    <source>
        <dbReference type="ARBA" id="ARBA00023002"/>
    </source>
</evidence>
<dbReference type="STRING" id="92487.SAMN02745130_03693"/>
<organism evidence="6 7">
    <name type="scientific">Thiothrix eikelboomii</name>
    <dbReference type="NCBI Taxonomy" id="92487"/>
    <lineage>
        <taxon>Bacteria</taxon>
        <taxon>Pseudomonadati</taxon>
        <taxon>Pseudomonadota</taxon>
        <taxon>Gammaproteobacteria</taxon>
        <taxon>Thiotrichales</taxon>
        <taxon>Thiotrichaceae</taxon>
        <taxon>Thiothrix</taxon>
    </lineage>
</organism>
<gene>
    <name evidence="6" type="ORF">SAMN02745130_03693</name>
</gene>
<dbReference type="Pfam" id="PF01011">
    <property type="entry name" value="PQQ"/>
    <property type="match status" value="1"/>
</dbReference>
<feature type="transmembrane region" description="Helical" evidence="4">
    <location>
        <begin position="12"/>
        <end position="36"/>
    </location>
</feature>
<evidence type="ECO:0000259" key="5">
    <source>
        <dbReference type="Pfam" id="PF01011"/>
    </source>
</evidence>
<keyword evidence="4" id="KW-1133">Transmembrane helix</keyword>
<dbReference type="InterPro" id="IPR018391">
    <property type="entry name" value="PQQ_b-propeller_rpt"/>
</dbReference>
<dbReference type="SUPFAM" id="SSF50998">
    <property type="entry name" value="Quinoprotein alcohol dehydrogenase-like"/>
    <property type="match status" value="1"/>
</dbReference>
<dbReference type="InterPro" id="IPR011047">
    <property type="entry name" value="Quinoprotein_ADH-like_sf"/>
</dbReference>
<dbReference type="InterPro" id="IPR002372">
    <property type="entry name" value="PQQ_rpt_dom"/>
</dbReference>
<evidence type="ECO:0000313" key="7">
    <source>
        <dbReference type="Proteomes" id="UP000190460"/>
    </source>
</evidence>
<dbReference type="EMBL" id="FUYB01000027">
    <property type="protein sequence ID" value="SKA94725.1"/>
    <property type="molecule type" value="Genomic_DNA"/>
</dbReference>
<dbReference type="Proteomes" id="UP000190460">
    <property type="component" value="Unassembled WGS sequence"/>
</dbReference>
<feature type="transmembrane region" description="Helical" evidence="4">
    <location>
        <begin position="88"/>
        <end position="112"/>
    </location>
</feature>
<feature type="domain" description="Pyrrolo-quinoline quinone repeat" evidence="5">
    <location>
        <begin position="172"/>
        <end position="474"/>
    </location>
</feature>
<comment type="similarity">
    <text evidence="2">Belongs to the bacterial PQQ dehydrogenase family.</text>
</comment>
<feature type="transmembrane region" description="Helical" evidence="4">
    <location>
        <begin position="66"/>
        <end position="82"/>
    </location>
</feature>
<proteinExistence type="inferred from homology"/>
<dbReference type="SMART" id="SM00564">
    <property type="entry name" value="PQQ"/>
    <property type="match status" value="3"/>
</dbReference>
<name>A0A1T4Y0D7_9GAMM</name>
<dbReference type="PANTHER" id="PTHR32303:SF4">
    <property type="entry name" value="QUINOPROTEIN GLUCOSE DEHYDROGENASE"/>
    <property type="match status" value="1"/>
</dbReference>